<dbReference type="RefSeq" id="XP_026690176.1">
    <property type="nucleotide sequence ID" value="XM_026834375.1"/>
</dbReference>
<organism evidence="3 4">
    <name type="scientific">Ciona intestinalis</name>
    <name type="common">Transparent sea squirt</name>
    <name type="synonym">Ascidia intestinalis</name>
    <dbReference type="NCBI Taxonomy" id="7719"/>
    <lineage>
        <taxon>Eukaryota</taxon>
        <taxon>Metazoa</taxon>
        <taxon>Chordata</taxon>
        <taxon>Tunicata</taxon>
        <taxon>Ascidiacea</taxon>
        <taxon>Phlebobranchia</taxon>
        <taxon>Cionidae</taxon>
        <taxon>Ciona</taxon>
    </lineage>
</organism>
<evidence type="ECO:0000313" key="3">
    <source>
        <dbReference type="Ensembl" id="ENSCINP00000017960.2"/>
    </source>
</evidence>
<dbReference type="RefSeq" id="XP_018667070.1">
    <property type="nucleotide sequence ID" value="XM_018811525.2"/>
</dbReference>
<dbReference type="InterPro" id="IPR019481">
    <property type="entry name" value="TFIIIC_triple_barrel"/>
</dbReference>
<dbReference type="STRING" id="7719.ENSCINP00000017960"/>
<dbReference type="PANTHER" id="PTHR21860:SF2">
    <property type="entry name" value="GENERAL TRANSCRIPTION FACTOR 3C POLYPEPTIDE 6"/>
    <property type="match status" value="1"/>
</dbReference>
<evidence type="ECO:0000259" key="2">
    <source>
        <dbReference type="Pfam" id="PF10419"/>
    </source>
</evidence>
<dbReference type="Gene3D" id="2.60.40.4370">
    <property type="match status" value="1"/>
</dbReference>
<feature type="region of interest" description="Disordered" evidence="1">
    <location>
        <begin position="101"/>
        <end position="120"/>
    </location>
</feature>
<dbReference type="GO" id="GO:0006383">
    <property type="term" value="P:transcription by RNA polymerase III"/>
    <property type="evidence" value="ECO:0000318"/>
    <property type="project" value="GO_Central"/>
</dbReference>
<sequence>MDVSSSNEEESTLDQTAEMSEDINTEEDLDPQEWELVDDEYVVLNLLGLISEDFLKTCDSSRVKVIGLLDSEEPVFQLDRFVFVGKREKASGTCVLFKVDKDEEPSTSEEEESSIFRKPEEDSENVGIKYFCCTEKTLVMNQAFLSNKND</sequence>
<dbReference type="Proteomes" id="UP000008144">
    <property type="component" value="Chromosome 4"/>
</dbReference>
<dbReference type="InterPro" id="IPR042771">
    <property type="entry name" value="GTF3C6-like"/>
</dbReference>
<dbReference type="Pfam" id="PF10419">
    <property type="entry name" value="TFIIIC_sub6"/>
    <property type="match status" value="1"/>
</dbReference>
<dbReference type="PANTHER" id="PTHR21860">
    <property type="entry name" value="TRANSCRIPTION INITIATION FACTOR IIIC TFIIIC , POLYPEPTIDE 6-RELATED"/>
    <property type="match status" value="1"/>
</dbReference>
<reference evidence="3" key="4">
    <citation type="submission" date="2025-09" db="UniProtKB">
        <authorList>
            <consortium name="Ensembl"/>
        </authorList>
    </citation>
    <scope>IDENTIFICATION</scope>
</reference>
<dbReference type="GO" id="GO:0000127">
    <property type="term" value="C:transcription factor TFIIIC complex"/>
    <property type="evidence" value="ECO:0000318"/>
    <property type="project" value="GO_Central"/>
</dbReference>
<dbReference type="RefSeq" id="XP_002119769.1">
    <property type="nucleotide sequence ID" value="XM_002119733.4"/>
</dbReference>
<reference evidence="4" key="1">
    <citation type="journal article" date="2002" name="Science">
        <title>The draft genome of Ciona intestinalis: insights into chordate and vertebrate origins.</title>
        <authorList>
            <person name="Dehal P."/>
            <person name="Satou Y."/>
            <person name="Campbell R.K."/>
            <person name="Chapman J."/>
            <person name="Degnan B."/>
            <person name="De Tomaso A."/>
            <person name="Davidson B."/>
            <person name="Di Gregorio A."/>
            <person name="Gelpke M."/>
            <person name="Goodstein D.M."/>
            <person name="Harafuji N."/>
            <person name="Hastings K.E."/>
            <person name="Ho I."/>
            <person name="Hotta K."/>
            <person name="Huang W."/>
            <person name="Kawashima T."/>
            <person name="Lemaire P."/>
            <person name="Martinez D."/>
            <person name="Meinertzhagen I.A."/>
            <person name="Necula S."/>
            <person name="Nonaka M."/>
            <person name="Putnam N."/>
            <person name="Rash S."/>
            <person name="Saiga H."/>
            <person name="Satake M."/>
            <person name="Terry A."/>
            <person name="Yamada L."/>
            <person name="Wang H.G."/>
            <person name="Awazu S."/>
            <person name="Azumi K."/>
            <person name="Boore J."/>
            <person name="Branno M."/>
            <person name="Chin-Bow S."/>
            <person name="DeSantis R."/>
            <person name="Doyle S."/>
            <person name="Francino P."/>
            <person name="Keys D.N."/>
            <person name="Haga S."/>
            <person name="Hayashi H."/>
            <person name="Hino K."/>
            <person name="Imai K.S."/>
            <person name="Inaba K."/>
            <person name="Kano S."/>
            <person name="Kobayashi K."/>
            <person name="Kobayashi M."/>
            <person name="Lee B.I."/>
            <person name="Makabe K.W."/>
            <person name="Manohar C."/>
            <person name="Matassi G."/>
            <person name="Medina M."/>
            <person name="Mochizuki Y."/>
            <person name="Mount S."/>
            <person name="Morishita T."/>
            <person name="Miura S."/>
            <person name="Nakayama A."/>
            <person name="Nishizaka S."/>
            <person name="Nomoto H."/>
            <person name="Ohta F."/>
            <person name="Oishi K."/>
            <person name="Rigoutsos I."/>
            <person name="Sano M."/>
            <person name="Sasaki A."/>
            <person name="Sasakura Y."/>
            <person name="Shoguchi E."/>
            <person name="Shin-i T."/>
            <person name="Spagnuolo A."/>
            <person name="Stainier D."/>
            <person name="Suzuki M.M."/>
            <person name="Tassy O."/>
            <person name="Takatori N."/>
            <person name="Tokuoka M."/>
            <person name="Yagi K."/>
            <person name="Yoshizaki F."/>
            <person name="Wada S."/>
            <person name="Zhang C."/>
            <person name="Hyatt P.D."/>
            <person name="Larimer F."/>
            <person name="Detter C."/>
            <person name="Doggett N."/>
            <person name="Glavina T."/>
            <person name="Hawkins T."/>
            <person name="Richardson P."/>
            <person name="Lucas S."/>
            <person name="Kohara Y."/>
            <person name="Levine M."/>
            <person name="Satoh N."/>
            <person name="Rokhsar D.S."/>
        </authorList>
    </citation>
    <scope>NUCLEOTIDE SEQUENCE [LARGE SCALE GENOMIC DNA]</scope>
</reference>
<dbReference type="KEGG" id="cin:100187256"/>
<feature type="compositionally biased region" description="Acidic residues" evidence="1">
    <location>
        <begin position="102"/>
        <end position="113"/>
    </location>
</feature>
<dbReference type="InParanoid" id="A0A1W5B9L1"/>
<dbReference type="GeneID" id="100187256"/>
<dbReference type="GeneTree" id="ENSGT00390000000510"/>
<evidence type="ECO:0000256" key="1">
    <source>
        <dbReference type="SAM" id="MobiDB-lite"/>
    </source>
</evidence>
<proteinExistence type="predicted"/>
<evidence type="ECO:0000313" key="4">
    <source>
        <dbReference type="Proteomes" id="UP000008144"/>
    </source>
</evidence>
<reference evidence="3" key="3">
    <citation type="submission" date="2025-08" db="UniProtKB">
        <authorList>
            <consortium name="Ensembl"/>
        </authorList>
    </citation>
    <scope>IDENTIFICATION</scope>
</reference>
<feature type="compositionally biased region" description="Acidic residues" evidence="1">
    <location>
        <begin position="19"/>
        <end position="31"/>
    </location>
</feature>
<gene>
    <name evidence="3" type="primary">LOC100187256</name>
</gene>
<keyword evidence="4" id="KW-1185">Reference proteome</keyword>
<name>A0A1W5B9L1_CIOIN</name>
<dbReference type="AlphaFoldDB" id="A0A1W5B9L1"/>
<accession>A0A1W5B9L1</accession>
<reference evidence="3" key="2">
    <citation type="journal article" date="2008" name="Genome Biol.">
        <title>Improved genome assembly and evidence-based global gene model set for the chordate Ciona intestinalis: new insight into intron and operon populations.</title>
        <authorList>
            <person name="Satou Y."/>
            <person name="Mineta K."/>
            <person name="Ogasawara M."/>
            <person name="Sasakura Y."/>
            <person name="Shoguchi E."/>
            <person name="Ueno K."/>
            <person name="Yamada L."/>
            <person name="Matsumoto J."/>
            <person name="Wasserscheid J."/>
            <person name="Dewar K."/>
            <person name="Wiley G.B."/>
            <person name="Macmil S.L."/>
            <person name="Roe B.A."/>
            <person name="Zeller R.W."/>
            <person name="Hastings K.E."/>
            <person name="Lemaire P."/>
            <person name="Lindquist E."/>
            <person name="Endo T."/>
            <person name="Hotta K."/>
            <person name="Inaba K."/>
        </authorList>
    </citation>
    <scope>NUCLEOTIDE SEQUENCE [LARGE SCALE GENOMIC DNA]</scope>
    <source>
        <strain evidence="3">wild type</strain>
    </source>
</reference>
<dbReference type="Ensembl" id="ENSCINT00000017960.2">
    <property type="protein sequence ID" value="ENSCINP00000017960.2"/>
    <property type="gene ID" value="ENSCING00000008826.2"/>
</dbReference>
<accession>F7BIT3</accession>
<dbReference type="RefSeq" id="XP_018667069.1">
    <property type="nucleotide sequence ID" value="XM_018811524.2"/>
</dbReference>
<dbReference type="EMBL" id="EAAA01002025">
    <property type="status" value="NOT_ANNOTATED_CDS"/>
    <property type="molecule type" value="Genomic_DNA"/>
</dbReference>
<protein>
    <submittedName>
        <fullName evidence="3">General transcription factor 3C polypeptide 6-like</fullName>
    </submittedName>
</protein>
<feature type="domain" description="Transcription factor TFIIIC triple barrel" evidence="2">
    <location>
        <begin position="39"/>
        <end position="145"/>
    </location>
</feature>
<dbReference type="OrthoDB" id="1877767at2759"/>
<feature type="region of interest" description="Disordered" evidence="1">
    <location>
        <begin position="1"/>
        <end position="31"/>
    </location>
</feature>